<dbReference type="InterPro" id="IPR005467">
    <property type="entry name" value="His_kinase_dom"/>
</dbReference>
<feature type="transmembrane region" description="Helical" evidence="1">
    <location>
        <begin position="49"/>
        <end position="68"/>
    </location>
</feature>
<name>A0A7T2GLE9_9SPHN</name>
<evidence type="ECO:0000313" key="4">
    <source>
        <dbReference type="Proteomes" id="UP000594873"/>
    </source>
</evidence>
<dbReference type="Pfam" id="PF06580">
    <property type="entry name" value="His_kinase"/>
    <property type="match status" value="1"/>
</dbReference>
<organism evidence="3 4">
    <name type="scientific">Allosphingosinicella flava</name>
    <dbReference type="NCBI Taxonomy" id="2771430"/>
    <lineage>
        <taxon>Bacteria</taxon>
        <taxon>Pseudomonadati</taxon>
        <taxon>Pseudomonadota</taxon>
        <taxon>Alphaproteobacteria</taxon>
        <taxon>Sphingomonadales</taxon>
        <taxon>Sphingomonadaceae</taxon>
        <taxon>Allosphingosinicella</taxon>
    </lineage>
</organism>
<proteinExistence type="predicted"/>
<keyword evidence="3" id="KW-0808">Transferase</keyword>
<dbReference type="AlphaFoldDB" id="A0A7T2GLE9"/>
<evidence type="ECO:0000256" key="1">
    <source>
        <dbReference type="SAM" id="Phobius"/>
    </source>
</evidence>
<dbReference type="InterPro" id="IPR003594">
    <property type="entry name" value="HATPase_dom"/>
</dbReference>
<dbReference type="PANTHER" id="PTHR34220">
    <property type="entry name" value="SENSOR HISTIDINE KINASE YPDA"/>
    <property type="match status" value="1"/>
</dbReference>
<feature type="transmembrane region" description="Helical" evidence="1">
    <location>
        <begin position="80"/>
        <end position="99"/>
    </location>
</feature>
<dbReference type="Pfam" id="PF02518">
    <property type="entry name" value="HATPase_c"/>
    <property type="match status" value="1"/>
</dbReference>
<keyword evidence="3" id="KW-0418">Kinase</keyword>
<dbReference type="GO" id="GO:0000155">
    <property type="term" value="F:phosphorelay sensor kinase activity"/>
    <property type="evidence" value="ECO:0007669"/>
    <property type="project" value="InterPro"/>
</dbReference>
<keyword evidence="1" id="KW-0812">Transmembrane</keyword>
<sequence>MRVLNKRLDIAPPPVREAAQLAFVLIFAVASIIILTNFLTGRIEHFSEFVGSVFGIAAGVLASGILLVTMKVLAGRPLWLGLLLIPLALTVAAAVQTFLDYGIQNSIHLIIPSHRPLPLVPRFMVIVGSFYWIQLACVLALLWVASSARKIRLRETELADARAAALQNELSMLRMQLNPHFMCNSLNVISSLIVDNRTDEARRMSDNLAGFLRAATAADDQWELGEEFEVLESYLNIETARFGDRLDVAIDYDDAVEHAAVPNFILQPLVENAVKYGVHRNRGWAEIRVTAKRDGGDLVLEVRNEGEENVAPRQSGEGGGVGLANVRARLSLIFDGDASLETEKLEKGFRATIRLPYRQADERQGAESLAKEARDAPL</sequence>
<keyword evidence="4" id="KW-1185">Reference proteome</keyword>
<keyword evidence="1" id="KW-0472">Membrane</keyword>
<dbReference type="RefSeq" id="WP_200972876.1">
    <property type="nucleotide sequence ID" value="NZ_CP065592.1"/>
</dbReference>
<accession>A0A7T2GLE9</accession>
<dbReference type="EMBL" id="CP065592">
    <property type="protein sequence ID" value="QPQ56016.1"/>
    <property type="molecule type" value="Genomic_DNA"/>
</dbReference>
<feature type="domain" description="Histidine kinase" evidence="2">
    <location>
        <begin position="265"/>
        <end position="359"/>
    </location>
</feature>
<dbReference type="SUPFAM" id="SSF55874">
    <property type="entry name" value="ATPase domain of HSP90 chaperone/DNA topoisomerase II/histidine kinase"/>
    <property type="match status" value="1"/>
</dbReference>
<dbReference type="PANTHER" id="PTHR34220:SF7">
    <property type="entry name" value="SENSOR HISTIDINE KINASE YPDA"/>
    <property type="match status" value="1"/>
</dbReference>
<dbReference type="PROSITE" id="PS50109">
    <property type="entry name" value="HIS_KIN"/>
    <property type="match status" value="1"/>
</dbReference>
<dbReference type="GO" id="GO:0016020">
    <property type="term" value="C:membrane"/>
    <property type="evidence" value="ECO:0007669"/>
    <property type="project" value="InterPro"/>
</dbReference>
<protein>
    <submittedName>
        <fullName evidence="3">Histidine kinase</fullName>
    </submittedName>
</protein>
<feature type="transmembrane region" description="Helical" evidence="1">
    <location>
        <begin position="21"/>
        <end position="43"/>
    </location>
</feature>
<dbReference type="InterPro" id="IPR050640">
    <property type="entry name" value="Bact_2-comp_sensor_kinase"/>
</dbReference>
<reference evidence="3 4" key="1">
    <citation type="submission" date="2020-11" db="EMBL/GenBank/DDBJ databases">
        <title>Genome seq and assembly of Sphingosinicella sp.</title>
        <authorList>
            <person name="Chhetri G."/>
        </authorList>
    </citation>
    <scope>NUCLEOTIDE SEQUENCE [LARGE SCALE GENOMIC DNA]</scope>
    <source>
        <strain evidence="3 4">UDD2</strain>
    </source>
</reference>
<gene>
    <name evidence="3" type="ORF">IC614_05420</name>
</gene>
<keyword evidence="1" id="KW-1133">Transmembrane helix</keyword>
<dbReference type="KEGG" id="sflv:IC614_05420"/>
<dbReference type="InterPro" id="IPR036890">
    <property type="entry name" value="HATPase_C_sf"/>
</dbReference>
<feature type="transmembrane region" description="Helical" evidence="1">
    <location>
        <begin position="119"/>
        <end position="144"/>
    </location>
</feature>
<evidence type="ECO:0000313" key="3">
    <source>
        <dbReference type="EMBL" id="QPQ56016.1"/>
    </source>
</evidence>
<evidence type="ECO:0000259" key="2">
    <source>
        <dbReference type="PROSITE" id="PS50109"/>
    </source>
</evidence>
<dbReference type="InterPro" id="IPR010559">
    <property type="entry name" value="Sig_transdc_His_kin_internal"/>
</dbReference>
<dbReference type="Proteomes" id="UP000594873">
    <property type="component" value="Chromosome"/>
</dbReference>
<dbReference type="Gene3D" id="3.30.565.10">
    <property type="entry name" value="Histidine kinase-like ATPase, C-terminal domain"/>
    <property type="match status" value="1"/>
</dbReference>